<dbReference type="GO" id="GO:0005524">
    <property type="term" value="F:ATP binding"/>
    <property type="evidence" value="ECO:0007669"/>
    <property type="project" value="UniProtKB-KW"/>
</dbReference>
<evidence type="ECO:0000313" key="7">
    <source>
        <dbReference type="EMBL" id="RZB78152.1"/>
    </source>
</evidence>
<keyword evidence="2" id="KW-0547">Nucleotide-binding</keyword>
<keyword evidence="4" id="KW-0067">ATP-binding</keyword>
<dbReference type="GO" id="GO:0043531">
    <property type="term" value="F:ADP binding"/>
    <property type="evidence" value="ECO:0007669"/>
    <property type="project" value="InterPro"/>
</dbReference>
<evidence type="ECO:0000256" key="1">
    <source>
        <dbReference type="ARBA" id="ARBA00022737"/>
    </source>
</evidence>
<dbReference type="Proteomes" id="UP000289340">
    <property type="component" value="Chromosome 11"/>
</dbReference>
<name>A0A445HWX0_GLYSO</name>
<keyword evidence="3" id="KW-0611">Plant defense</keyword>
<dbReference type="Gene3D" id="1.20.5.4130">
    <property type="match status" value="1"/>
</dbReference>
<keyword evidence="1" id="KW-0677">Repeat</keyword>
<dbReference type="PANTHER" id="PTHR36766">
    <property type="entry name" value="PLANT BROAD-SPECTRUM MILDEW RESISTANCE PROTEIN RPW8"/>
    <property type="match status" value="1"/>
</dbReference>
<evidence type="ECO:0000256" key="3">
    <source>
        <dbReference type="ARBA" id="ARBA00022821"/>
    </source>
</evidence>
<gene>
    <name evidence="7" type="ORF">D0Y65_028871</name>
</gene>
<keyword evidence="8" id="KW-1185">Reference proteome</keyword>
<dbReference type="Pfam" id="PF18052">
    <property type="entry name" value="Rx_N"/>
    <property type="match status" value="1"/>
</dbReference>
<dbReference type="InterPro" id="IPR002182">
    <property type="entry name" value="NB-ARC"/>
</dbReference>
<evidence type="ECO:0000313" key="8">
    <source>
        <dbReference type="Proteomes" id="UP000289340"/>
    </source>
</evidence>
<feature type="domain" description="Disease resistance N-terminal" evidence="6">
    <location>
        <begin position="86"/>
        <end position="151"/>
    </location>
</feature>
<dbReference type="PRINTS" id="PR00364">
    <property type="entry name" value="DISEASERSIST"/>
</dbReference>
<dbReference type="InterPro" id="IPR041118">
    <property type="entry name" value="Rx_N"/>
</dbReference>
<comment type="caution">
    <text evidence="7">The sequence shown here is derived from an EMBL/GenBank/DDBJ whole genome shotgun (WGS) entry which is preliminary data.</text>
</comment>
<sequence length="450" mass="51338">MIPPSQAYLHHDDTSFTRDGCNLELHITPPPSPSLCASSFMGLDGFWVFGTRTDKDFDYKLIQQRNFSAANAYQLMEKKIKLDVSVLDELKTKLLTLNTVLNDAEEKQIDNVALKEWLGELKGVVLDAEDLLDEINTNALRCKVEGESNKFSTKVRSLVFSRFKKFYRSMNSQLEAISRRLEHFETDILGLQSVTRRVSYKIVTDSLVDSVVVAREDDKEKLLNMLLSDDDSMSNDIDVITILDMGDDFDIPKVTKKIVESLTSKDCHITNLDVLCVELKNSLKDKKFLLVLDDLWNEKYNDRHHLIAPLNSGKNGSKIVVTTRRQRVAQVTDTFPIYELKPLKDENCWRILARHAFGNEGHDKYSSLEEIGRKIARKCNGLPLAAKTLGGLLRLNDDAGKWNRLLNSNLWAHDDVFPASQISYFHLPTHLKRCFAYCSIFPKQCLLDFG</sequence>
<dbReference type="InterPro" id="IPR027417">
    <property type="entry name" value="P-loop_NTPase"/>
</dbReference>
<protein>
    <submittedName>
        <fullName evidence="7">Putative disease resistance RPP13-like protein 1</fullName>
    </submittedName>
</protein>
<evidence type="ECO:0000259" key="6">
    <source>
        <dbReference type="Pfam" id="PF18052"/>
    </source>
</evidence>
<evidence type="ECO:0000259" key="5">
    <source>
        <dbReference type="Pfam" id="PF00931"/>
    </source>
</evidence>
<dbReference type="InterPro" id="IPR042197">
    <property type="entry name" value="Apaf_helical"/>
</dbReference>
<accession>A0A445HWX0</accession>
<proteinExistence type="predicted"/>
<evidence type="ECO:0000256" key="2">
    <source>
        <dbReference type="ARBA" id="ARBA00022741"/>
    </source>
</evidence>
<dbReference type="Pfam" id="PF00931">
    <property type="entry name" value="NB-ARC"/>
    <property type="match status" value="1"/>
</dbReference>
<dbReference type="SUPFAM" id="SSF52540">
    <property type="entry name" value="P-loop containing nucleoside triphosphate hydrolases"/>
    <property type="match status" value="1"/>
</dbReference>
<evidence type="ECO:0000256" key="4">
    <source>
        <dbReference type="ARBA" id="ARBA00022840"/>
    </source>
</evidence>
<dbReference type="PANTHER" id="PTHR36766:SF40">
    <property type="entry name" value="DISEASE RESISTANCE PROTEIN RGA3"/>
    <property type="match status" value="1"/>
</dbReference>
<organism evidence="7 8">
    <name type="scientific">Glycine soja</name>
    <name type="common">Wild soybean</name>
    <dbReference type="NCBI Taxonomy" id="3848"/>
    <lineage>
        <taxon>Eukaryota</taxon>
        <taxon>Viridiplantae</taxon>
        <taxon>Streptophyta</taxon>
        <taxon>Embryophyta</taxon>
        <taxon>Tracheophyta</taxon>
        <taxon>Spermatophyta</taxon>
        <taxon>Magnoliopsida</taxon>
        <taxon>eudicotyledons</taxon>
        <taxon>Gunneridae</taxon>
        <taxon>Pentapetalae</taxon>
        <taxon>rosids</taxon>
        <taxon>fabids</taxon>
        <taxon>Fabales</taxon>
        <taxon>Fabaceae</taxon>
        <taxon>Papilionoideae</taxon>
        <taxon>50 kb inversion clade</taxon>
        <taxon>NPAAA clade</taxon>
        <taxon>indigoferoid/millettioid clade</taxon>
        <taxon>Phaseoleae</taxon>
        <taxon>Glycine</taxon>
        <taxon>Glycine subgen. Soja</taxon>
    </lineage>
</organism>
<feature type="domain" description="NB-ARC" evidence="5">
    <location>
        <begin position="222"/>
        <end position="359"/>
    </location>
</feature>
<dbReference type="AlphaFoldDB" id="A0A445HWX0"/>
<dbReference type="Gene3D" id="3.40.50.300">
    <property type="entry name" value="P-loop containing nucleotide triphosphate hydrolases"/>
    <property type="match status" value="1"/>
</dbReference>
<reference evidence="7 8" key="1">
    <citation type="submission" date="2018-09" db="EMBL/GenBank/DDBJ databases">
        <title>A high-quality reference genome of wild soybean provides a powerful tool to mine soybean genomes.</title>
        <authorList>
            <person name="Xie M."/>
            <person name="Chung C.Y.L."/>
            <person name="Li M.-W."/>
            <person name="Wong F.-L."/>
            <person name="Chan T.-F."/>
            <person name="Lam H.-M."/>
        </authorList>
    </citation>
    <scope>NUCLEOTIDE SEQUENCE [LARGE SCALE GENOMIC DNA]</scope>
    <source>
        <strain evidence="8">cv. W05</strain>
        <tissue evidence="7">Hypocotyl of etiolated seedlings</tissue>
    </source>
</reference>
<dbReference type="GO" id="GO:0006952">
    <property type="term" value="P:defense response"/>
    <property type="evidence" value="ECO:0007669"/>
    <property type="project" value="UniProtKB-KW"/>
</dbReference>
<dbReference type="Gene3D" id="1.10.8.430">
    <property type="entry name" value="Helical domain of apoptotic protease-activating factors"/>
    <property type="match status" value="1"/>
</dbReference>
<dbReference type="EMBL" id="QZWG01000011">
    <property type="protein sequence ID" value="RZB78152.1"/>
    <property type="molecule type" value="Genomic_DNA"/>
</dbReference>